<dbReference type="Gene3D" id="3.40.47.10">
    <property type="match status" value="1"/>
</dbReference>
<sequence length="418" mass="44665">MGSNFLQRRVVVTGLGTVNPIGNDVKEYWDNLEKGKSGTRKIQNFDIGDYEIQIAAELDLPDLQPYFSSRKMIRRIDRYMIFSHVAGMQALRDSGLDVNINPERYGTLIGTGAGGVNSHVNTIRQFDTKGMSSTSPFYIIGCIPNTGSAFFAQEAGLKGPSFSLNSACSTGNHAFGVAASLIKMGMADVMFAGGSESAVNEAGISAFGNIGALSNRNDSPETASRPFDKDRNGFILGEGAGVLCLEELEHAKARGAKIYGELTGYGFSCDAHDLVAPHPEAEGAVRAMKMAIEEAGITSDEVGLVNCHGTSTPLGDQIESIAINKVMGDWGDKIPVHSTKSMVGHLLGGASAVEAVADMRVFVDGTVHPTINVFELDPEIYLNVITETYKDNSIDHILSNSFGFGGQNAAVVFSRYKD</sequence>
<evidence type="ECO:0000256" key="9">
    <source>
        <dbReference type="ARBA" id="ARBA00023160"/>
    </source>
</evidence>
<evidence type="ECO:0000256" key="5">
    <source>
        <dbReference type="ARBA" id="ARBA00022516"/>
    </source>
</evidence>
<dbReference type="UniPathway" id="UPA00094"/>
<dbReference type="InterPro" id="IPR018201">
    <property type="entry name" value="Ketoacyl_synth_AS"/>
</dbReference>
<dbReference type="AlphaFoldDB" id="A0A841R958"/>
<evidence type="ECO:0000256" key="13">
    <source>
        <dbReference type="RuleBase" id="RU003694"/>
    </source>
</evidence>
<evidence type="ECO:0000256" key="4">
    <source>
        <dbReference type="ARBA" id="ARBA00014657"/>
    </source>
</evidence>
<evidence type="ECO:0000256" key="12">
    <source>
        <dbReference type="PIRSR" id="PIRSR000447-1"/>
    </source>
</evidence>
<proteinExistence type="inferred from homology"/>
<evidence type="ECO:0000313" key="16">
    <source>
        <dbReference type="Proteomes" id="UP000587760"/>
    </source>
</evidence>
<evidence type="ECO:0000256" key="11">
    <source>
        <dbReference type="PIRNR" id="PIRNR000447"/>
    </source>
</evidence>
<dbReference type="PROSITE" id="PS52004">
    <property type="entry name" value="KS3_2"/>
    <property type="match status" value="1"/>
</dbReference>
<dbReference type="GO" id="GO:0006633">
    <property type="term" value="P:fatty acid biosynthetic process"/>
    <property type="evidence" value="ECO:0007669"/>
    <property type="project" value="UniProtKB-UniRule"/>
</dbReference>
<dbReference type="GO" id="GO:0004315">
    <property type="term" value="F:3-oxoacyl-[acyl-carrier-protein] synthase activity"/>
    <property type="evidence" value="ECO:0007669"/>
    <property type="project" value="UniProtKB-UniRule"/>
</dbReference>
<dbReference type="PROSITE" id="PS00606">
    <property type="entry name" value="KS3_1"/>
    <property type="match status" value="1"/>
</dbReference>
<dbReference type="Proteomes" id="UP000587760">
    <property type="component" value="Unassembled WGS sequence"/>
</dbReference>
<evidence type="ECO:0000256" key="2">
    <source>
        <dbReference type="ARBA" id="ARBA00008467"/>
    </source>
</evidence>
<evidence type="ECO:0000313" key="15">
    <source>
        <dbReference type="EMBL" id="MBB6479717.1"/>
    </source>
</evidence>
<dbReference type="FunFam" id="3.40.47.10:FF:000018">
    <property type="entry name" value="3-oxoacyl-[acyl-carrier-protein] synthase 2"/>
    <property type="match status" value="1"/>
</dbReference>
<dbReference type="SUPFAM" id="SSF53901">
    <property type="entry name" value="Thiolase-like"/>
    <property type="match status" value="2"/>
</dbReference>
<dbReference type="PANTHER" id="PTHR11712">
    <property type="entry name" value="POLYKETIDE SYNTHASE-RELATED"/>
    <property type="match status" value="1"/>
</dbReference>
<name>A0A841R958_9SPIO</name>
<dbReference type="NCBIfam" id="NF005589">
    <property type="entry name" value="PRK07314.1"/>
    <property type="match status" value="1"/>
</dbReference>
<dbReference type="Pfam" id="PF00109">
    <property type="entry name" value="ketoacyl-synt"/>
    <property type="match status" value="1"/>
</dbReference>
<dbReference type="InterPro" id="IPR014030">
    <property type="entry name" value="Ketoacyl_synth_N"/>
</dbReference>
<keyword evidence="10 11" id="KW-0012">Acyltransferase</keyword>
<comment type="pathway">
    <text evidence="1 11">Lipid metabolism; fatty acid biosynthesis.</text>
</comment>
<dbReference type="InterPro" id="IPR000794">
    <property type="entry name" value="Beta-ketoacyl_synthase"/>
</dbReference>
<dbReference type="EMBL" id="JACHGJ010000002">
    <property type="protein sequence ID" value="MBB6479717.1"/>
    <property type="molecule type" value="Genomic_DNA"/>
</dbReference>
<dbReference type="InterPro" id="IPR014031">
    <property type="entry name" value="Ketoacyl_synth_C"/>
</dbReference>
<protein>
    <recommendedName>
        <fullName evidence="4 11">3-oxoacyl-[acyl-carrier-protein] synthase 2</fullName>
        <ecNumber evidence="3 11">2.3.1.179</ecNumber>
    </recommendedName>
</protein>
<accession>A0A841R958</accession>
<dbReference type="EC" id="2.3.1.179" evidence="3 11"/>
<evidence type="ECO:0000256" key="8">
    <source>
        <dbReference type="ARBA" id="ARBA00023098"/>
    </source>
</evidence>
<keyword evidence="8" id="KW-0443">Lipid metabolism</keyword>
<comment type="catalytic activity">
    <reaction evidence="11">
        <text>(9Z)-hexadecenoyl-[ACP] + malonyl-[ACP] + H(+) = 3-oxo-(11Z)-octadecenoyl-[ACP] + holo-[ACP] + CO2</text>
        <dbReference type="Rhea" id="RHEA:55040"/>
        <dbReference type="Rhea" id="RHEA-COMP:9623"/>
        <dbReference type="Rhea" id="RHEA-COMP:9685"/>
        <dbReference type="Rhea" id="RHEA-COMP:10800"/>
        <dbReference type="Rhea" id="RHEA-COMP:14074"/>
        <dbReference type="ChEBI" id="CHEBI:15378"/>
        <dbReference type="ChEBI" id="CHEBI:16526"/>
        <dbReference type="ChEBI" id="CHEBI:64479"/>
        <dbReference type="ChEBI" id="CHEBI:78449"/>
        <dbReference type="ChEBI" id="CHEBI:83989"/>
        <dbReference type="ChEBI" id="CHEBI:138538"/>
        <dbReference type="EC" id="2.3.1.179"/>
    </reaction>
</comment>
<evidence type="ECO:0000256" key="1">
    <source>
        <dbReference type="ARBA" id="ARBA00005194"/>
    </source>
</evidence>
<dbReference type="SMART" id="SM00825">
    <property type="entry name" value="PKS_KS"/>
    <property type="match status" value="1"/>
</dbReference>
<keyword evidence="7" id="KW-0276">Fatty acid metabolism</keyword>
<evidence type="ECO:0000259" key="14">
    <source>
        <dbReference type="PROSITE" id="PS52004"/>
    </source>
</evidence>
<dbReference type="InterPro" id="IPR017568">
    <property type="entry name" value="3-oxoacyl-ACP_synth-2"/>
</dbReference>
<dbReference type="InterPro" id="IPR020841">
    <property type="entry name" value="PKS_Beta-ketoAc_synthase_dom"/>
</dbReference>
<keyword evidence="6 11" id="KW-0808">Transferase</keyword>
<comment type="function">
    <text evidence="11">Involved in the type II fatty acid elongation cycle. Catalyzes the elongation of a wide range of acyl-ACP by the addition of two carbons from malonyl-ACP to an acyl acceptor. Can efficiently catalyze the conversion of palmitoleoyl-ACP (cis-hexadec-9-enoyl-ACP) to cis-vaccenoyl-ACP (cis-octadec-11-enoyl-ACP), an essential step in the thermal regulation of fatty acid composition.</text>
</comment>
<comment type="caution">
    <text evidence="15">The sequence shown here is derived from an EMBL/GenBank/DDBJ whole genome shotgun (WGS) entry which is preliminary data.</text>
</comment>
<evidence type="ECO:0000256" key="10">
    <source>
        <dbReference type="ARBA" id="ARBA00023315"/>
    </source>
</evidence>
<dbReference type="CDD" id="cd00834">
    <property type="entry name" value="KAS_I_II"/>
    <property type="match status" value="1"/>
</dbReference>
<comment type="catalytic activity">
    <reaction evidence="11">
        <text>a fatty acyl-[ACP] + malonyl-[ACP] + H(+) = a 3-oxoacyl-[ACP] + holo-[ACP] + CO2</text>
        <dbReference type="Rhea" id="RHEA:22836"/>
        <dbReference type="Rhea" id="RHEA-COMP:9623"/>
        <dbReference type="Rhea" id="RHEA-COMP:9685"/>
        <dbReference type="Rhea" id="RHEA-COMP:9916"/>
        <dbReference type="Rhea" id="RHEA-COMP:14125"/>
        <dbReference type="ChEBI" id="CHEBI:15378"/>
        <dbReference type="ChEBI" id="CHEBI:16526"/>
        <dbReference type="ChEBI" id="CHEBI:64479"/>
        <dbReference type="ChEBI" id="CHEBI:78449"/>
        <dbReference type="ChEBI" id="CHEBI:78776"/>
        <dbReference type="ChEBI" id="CHEBI:138651"/>
    </reaction>
</comment>
<dbReference type="InterPro" id="IPR016039">
    <property type="entry name" value="Thiolase-like"/>
</dbReference>
<keyword evidence="16" id="KW-1185">Reference proteome</keyword>
<evidence type="ECO:0000256" key="6">
    <source>
        <dbReference type="ARBA" id="ARBA00022679"/>
    </source>
</evidence>
<evidence type="ECO:0000256" key="3">
    <source>
        <dbReference type="ARBA" id="ARBA00012356"/>
    </source>
</evidence>
<comment type="similarity">
    <text evidence="2 11 13">Belongs to the thiolase-like superfamily. Beta-ketoacyl-ACP synthases family.</text>
</comment>
<evidence type="ECO:0000256" key="7">
    <source>
        <dbReference type="ARBA" id="ARBA00022832"/>
    </source>
</evidence>
<feature type="domain" description="Ketosynthase family 3 (KS3)" evidence="14">
    <location>
        <begin position="7"/>
        <end position="415"/>
    </location>
</feature>
<reference evidence="15 16" key="1">
    <citation type="submission" date="2020-08" db="EMBL/GenBank/DDBJ databases">
        <title>Genomic Encyclopedia of Type Strains, Phase IV (KMG-IV): sequencing the most valuable type-strain genomes for metagenomic binning, comparative biology and taxonomic classification.</title>
        <authorList>
            <person name="Goeker M."/>
        </authorList>
    </citation>
    <scope>NUCLEOTIDE SEQUENCE [LARGE SCALE GENOMIC DNA]</scope>
    <source>
        <strain evidence="15 16">DSM 2461</strain>
    </source>
</reference>
<keyword evidence="5 11" id="KW-0444">Lipid biosynthesis</keyword>
<dbReference type="Pfam" id="PF02801">
    <property type="entry name" value="Ketoacyl-synt_C"/>
    <property type="match status" value="1"/>
</dbReference>
<dbReference type="GO" id="GO:0005829">
    <property type="term" value="C:cytosol"/>
    <property type="evidence" value="ECO:0007669"/>
    <property type="project" value="TreeGrafter"/>
</dbReference>
<dbReference type="PIRSF" id="PIRSF000447">
    <property type="entry name" value="KAS_II"/>
    <property type="match status" value="1"/>
</dbReference>
<dbReference type="RefSeq" id="WP_184745188.1">
    <property type="nucleotide sequence ID" value="NZ_JACHGJ010000002.1"/>
</dbReference>
<dbReference type="NCBIfam" id="TIGR03150">
    <property type="entry name" value="fabF"/>
    <property type="match status" value="1"/>
</dbReference>
<gene>
    <name evidence="15" type="ORF">HNR50_001375</name>
</gene>
<feature type="active site" description="For beta-ketoacyl synthase activity" evidence="12">
    <location>
        <position position="168"/>
    </location>
</feature>
<keyword evidence="9 11" id="KW-0275">Fatty acid biosynthesis</keyword>
<organism evidence="15 16">
    <name type="scientific">Spirochaeta isovalerica</name>
    <dbReference type="NCBI Taxonomy" id="150"/>
    <lineage>
        <taxon>Bacteria</taxon>
        <taxon>Pseudomonadati</taxon>
        <taxon>Spirochaetota</taxon>
        <taxon>Spirochaetia</taxon>
        <taxon>Spirochaetales</taxon>
        <taxon>Spirochaetaceae</taxon>
        <taxon>Spirochaeta</taxon>
    </lineage>
</organism>
<dbReference type="PANTHER" id="PTHR11712:SF336">
    <property type="entry name" value="3-OXOACYL-[ACYL-CARRIER-PROTEIN] SYNTHASE, MITOCHONDRIAL"/>
    <property type="match status" value="1"/>
</dbReference>